<evidence type="ECO:0000259" key="5">
    <source>
        <dbReference type="Pfam" id="PF07992"/>
    </source>
</evidence>
<dbReference type="InterPro" id="IPR036188">
    <property type="entry name" value="FAD/NAD-bd_sf"/>
</dbReference>
<dbReference type="OrthoDB" id="202203at2759"/>
<reference evidence="6 7" key="1">
    <citation type="journal article" date="2016" name="PLoS Pathog.">
        <title>Biosynthesis of antibiotic leucinostatins in bio-control fungus Purpureocillium lilacinum and their inhibition on phytophthora revealed by genome mining.</title>
        <authorList>
            <person name="Wang G."/>
            <person name="Liu Z."/>
            <person name="Lin R."/>
            <person name="Li E."/>
            <person name="Mao Z."/>
            <person name="Ling J."/>
            <person name="Yang Y."/>
            <person name="Yin W.B."/>
            <person name="Xie B."/>
        </authorList>
    </citation>
    <scope>NUCLEOTIDE SEQUENCE [LARGE SCALE GENOMIC DNA]</scope>
    <source>
        <strain evidence="6">170</strain>
    </source>
</reference>
<dbReference type="Gene3D" id="3.50.50.100">
    <property type="match status" value="1"/>
</dbReference>
<proteinExistence type="inferred from homology"/>
<name>A0A179G6Y8_METCM</name>
<dbReference type="PANTHER" id="PTHR43735:SF3">
    <property type="entry name" value="FERROPTOSIS SUPPRESSOR PROTEIN 1"/>
    <property type="match status" value="1"/>
</dbReference>
<gene>
    <name evidence="6" type="ORF">VFPPC_01053</name>
</gene>
<dbReference type="GO" id="GO:0004174">
    <property type="term" value="F:electron-transferring-flavoprotein dehydrogenase activity"/>
    <property type="evidence" value="ECO:0007669"/>
    <property type="project" value="TreeGrafter"/>
</dbReference>
<evidence type="ECO:0000256" key="2">
    <source>
        <dbReference type="ARBA" id="ARBA00022630"/>
    </source>
</evidence>
<dbReference type="EMBL" id="LSBJ02000001">
    <property type="protein sequence ID" value="OAQ73308.1"/>
    <property type="molecule type" value="Genomic_DNA"/>
</dbReference>
<keyword evidence="2" id="KW-0285">Flavoprotein</keyword>
<dbReference type="KEGG" id="pchm:VFPPC_01053"/>
<keyword evidence="4" id="KW-0560">Oxidoreductase</keyword>
<evidence type="ECO:0000256" key="4">
    <source>
        <dbReference type="ARBA" id="ARBA00023002"/>
    </source>
</evidence>
<dbReference type="Pfam" id="PF07992">
    <property type="entry name" value="Pyr_redox_2"/>
    <property type="match status" value="1"/>
</dbReference>
<comment type="similarity">
    <text evidence="1">Belongs to the FAD-dependent oxidoreductase family.</text>
</comment>
<dbReference type="PANTHER" id="PTHR43735">
    <property type="entry name" value="APOPTOSIS-INDUCING FACTOR 1"/>
    <property type="match status" value="1"/>
</dbReference>
<protein>
    <submittedName>
        <fullName evidence="6">Amid-like mitochondrial oxidoreductase protein</fullName>
    </submittedName>
</protein>
<dbReference type="AlphaFoldDB" id="A0A179G6Y8"/>
<dbReference type="GO" id="GO:0005737">
    <property type="term" value="C:cytoplasm"/>
    <property type="evidence" value="ECO:0007669"/>
    <property type="project" value="TreeGrafter"/>
</dbReference>
<sequence>MVQTVVILGAGWSGLPLTHKLLKYTAPKTSLKVVLITPNSHFFWNVAATRGLIPGEIPDSSMFIPIAPGFDRYPSDCFEFVLGAATGINQDVNSVQVVTNGGSERSITYDQLVIATGSHIASGLPLKPIGTHEQTLERWHDLQKQVQEAKSILIGGAGPTGLEVAGELAAKYGSTKEITIVLSGTKPLGDSAGINDSVCNILDNDLEKLGVGVIRNVKVQTATKGEDGRSWHIVLSDGKRLSADLYLPLFGVQVNTSFIPKELLDSHGNVNQDKSMKVKGTNNIWAIGDVGNTEPKQLTLTDAQIIHVAGALHATLTGSGPVAEYEPANKTMIFLSLGRKFATGQIGSWRLWGWTVAWVKGRRLFVDTADGYVGGERLRHGSM</sequence>
<keyword evidence="7" id="KW-1185">Reference proteome</keyword>
<comment type="caution">
    <text evidence="6">The sequence shown here is derived from an EMBL/GenBank/DDBJ whole genome shotgun (WGS) entry which is preliminary data.</text>
</comment>
<organism evidence="6 7">
    <name type="scientific">Pochonia chlamydosporia 170</name>
    <dbReference type="NCBI Taxonomy" id="1380566"/>
    <lineage>
        <taxon>Eukaryota</taxon>
        <taxon>Fungi</taxon>
        <taxon>Dikarya</taxon>
        <taxon>Ascomycota</taxon>
        <taxon>Pezizomycotina</taxon>
        <taxon>Sordariomycetes</taxon>
        <taxon>Hypocreomycetidae</taxon>
        <taxon>Hypocreales</taxon>
        <taxon>Clavicipitaceae</taxon>
        <taxon>Pochonia</taxon>
    </lineage>
</organism>
<evidence type="ECO:0000256" key="1">
    <source>
        <dbReference type="ARBA" id="ARBA00006442"/>
    </source>
</evidence>
<evidence type="ECO:0000256" key="3">
    <source>
        <dbReference type="ARBA" id="ARBA00022827"/>
    </source>
</evidence>
<feature type="domain" description="FAD/NAD(P)-binding" evidence="5">
    <location>
        <begin position="4"/>
        <end position="297"/>
    </location>
</feature>
<dbReference type="RefSeq" id="XP_018149391.1">
    <property type="nucleotide sequence ID" value="XM_018280951.1"/>
</dbReference>
<dbReference type="Proteomes" id="UP000078397">
    <property type="component" value="Unassembled WGS sequence"/>
</dbReference>
<dbReference type="STRING" id="1380566.A0A179G6Y8"/>
<dbReference type="SUPFAM" id="SSF51905">
    <property type="entry name" value="FAD/NAD(P)-binding domain"/>
    <property type="match status" value="2"/>
</dbReference>
<dbReference type="GO" id="GO:0050660">
    <property type="term" value="F:flavin adenine dinucleotide binding"/>
    <property type="evidence" value="ECO:0007669"/>
    <property type="project" value="TreeGrafter"/>
</dbReference>
<dbReference type="GeneID" id="28844945"/>
<evidence type="ECO:0000313" key="7">
    <source>
        <dbReference type="Proteomes" id="UP000078397"/>
    </source>
</evidence>
<dbReference type="InterPro" id="IPR023753">
    <property type="entry name" value="FAD/NAD-binding_dom"/>
</dbReference>
<accession>A0A179G6Y8</accession>
<keyword evidence="3" id="KW-0274">FAD</keyword>
<dbReference type="PRINTS" id="PR00368">
    <property type="entry name" value="FADPNR"/>
</dbReference>
<evidence type="ECO:0000313" key="6">
    <source>
        <dbReference type="EMBL" id="OAQ73308.1"/>
    </source>
</evidence>